<dbReference type="Pfam" id="PF06781">
    <property type="entry name" value="CrgA"/>
    <property type="match status" value="1"/>
</dbReference>
<evidence type="ECO:0000256" key="4">
    <source>
        <dbReference type="ARBA" id="ARBA00022989"/>
    </source>
</evidence>
<keyword evidence="2" id="KW-0132">Cell division</keyword>
<organism evidence="9 10">
    <name type="scientific">Streptomyces violaceusniger</name>
    <dbReference type="NCBI Taxonomy" id="68280"/>
    <lineage>
        <taxon>Bacteria</taxon>
        <taxon>Bacillati</taxon>
        <taxon>Actinomycetota</taxon>
        <taxon>Actinomycetes</taxon>
        <taxon>Kitasatosporales</taxon>
        <taxon>Streptomycetaceae</taxon>
        <taxon>Streptomyces</taxon>
        <taxon>Streptomyces violaceusniger group</taxon>
    </lineage>
</organism>
<feature type="region of interest" description="Disordered" evidence="7">
    <location>
        <begin position="1"/>
        <end position="20"/>
    </location>
</feature>
<dbReference type="InterPro" id="IPR009619">
    <property type="entry name" value="CrgA"/>
</dbReference>
<sequence length="120" mass="12980">MPKSRIRKKDDFTPPPAKQAASISLNSGRRWVAPLMLAMFLIGLAWIVIFYVTTGTCRSSRWGTGTSWWASASSPRGSSSPPNGSDQAVLTLVPRLSTELSTAGENSEDLWITSVVLTPV</sequence>
<keyword evidence="5 8" id="KW-0472">Membrane</keyword>
<evidence type="ECO:0000313" key="10">
    <source>
        <dbReference type="Proteomes" id="UP000301309"/>
    </source>
</evidence>
<gene>
    <name evidence="9" type="ORF">SVIO_056930</name>
</gene>
<evidence type="ECO:0000256" key="2">
    <source>
        <dbReference type="ARBA" id="ARBA00022618"/>
    </source>
</evidence>
<dbReference type="GO" id="GO:0051301">
    <property type="term" value="P:cell division"/>
    <property type="evidence" value="ECO:0007669"/>
    <property type="project" value="UniProtKB-KW"/>
</dbReference>
<evidence type="ECO:0000256" key="8">
    <source>
        <dbReference type="SAM" id="Phobius"/>
    </source>
</evidence>
<reference evidence="9 10" key="1">
    <citation type="journal article" date="2020" name="Int. J. Syst. Evol. Microbiol.">
        <title>Reclassification of Streptomyces castelarensis and Streptomyces sporoclivatus as later heterotypic synonyms of Streptomyces antimycoticus.</title>
        <authorList>
            <person name="Komaki H."/>
            <person name="Tamura T."/>
        </authorList>
    </citation>
    <scope>NUCLEOTIDE SEQUENCE [LARGE SCALE GENOMIC DNA]</scope>
    <source>
        <strain evidence="9 10">NBRC 13459</strain>
    </source>
</reference>
<dbReference type="AlphaFoldDB" id="A0A4D4L7T4"/>
<feature type="transmembrane region" description="Helical" evidence="8">
    <location>
        <begin position="31"/>
        <end position="52"/>
    </location>
</feature>
<protein>
    <submittedName>
        <fullName evidence="9">Uncharacterized protein</fullName>
    </submittedName>
</protein>
<evidence type="ECO:0000256" key="7">
    <source>
        <dbReference type="SAM" id="MobiDB-lite"/>
    </source>
</evidence>
<evidence type="ECO:0000256" key="3">
    <source>
        <dbReference type="ARBA" id="ARBA00022692"/>
    </source>
</evidence>
<keyword evidence="6" id="KW-0131">Cell cycle</keyword>
<proteinExistence type="predicted"/>
<keyword evidence="10" id="KW-1185">Reference proteome</keyword>
<accession>A0A4D4L7T4</accession>
<evidence type="ECO:0000313" key="9">
    <source>
        <dbReference type="EMBL" id="GDY55070.1"/>
    </source>
</evidence>
<comment type="caution">
    <text evidence="9">The sequence shown here is derived from an EMBL/GenBank/DDBJ whole genome shotgun (WGS) entry which is preliminary data.</text>
</comment>
<dbReference type="Proteomes" id="UP000301309">
    <property type="component" value="Unassembled WGS sequence"/>
</dbReference>
<keyword evidence="3 8" id="KW-0812">Transmembrane</keyword>
<evidence type="ECO:0000256" key="5">
    <source>
        <dbReference type="ARBA" id="ARBA00023136"/>
    </source>
</evidence>
<name>A0A4D4L7T4_STRVO</name>
<evidence type="ECO:0000256" key="6">
    <source>
        <dbReference type="ARBA" id="ARBA00023306"/>
    </source>
</evidence>
<keyword evidence="4 8" id="KW-1133">Transmembrane helix</keyword>
<dbReference type="EMBL" id="BJHW01000001">
    <property type="protein sequence ID" value="GDY55070.1"/>
    <property type="molecule type" value="Genomic_DNA"/>
</dbReference>
<evidence type="ECO:0000256" key="1">
    <source>
        <dbReference type="ARBA" id="ARBA00022475"/>
    </source>
</evidence>
<keyword evidence="1" id="KW-1003">Cell membrane</keyword>